<dbReference type="FunFam" id="1.20.930.40:FF:000001">
    <property type="entry name" value="N-acetylated-alpha-linked acidic dipeptidase 2"/>
    <property type="match status" value="1"/>
</dbReference>
<dbReference type="FunFam" id="3.40.630.10:FF:000009">
    <property type="entry name" value="N-acetylated-alpha-linked acidic dipeptidase 2"/>
    <property type="match status" value="1"/>
</dbReference>
<evidence type="ECO:0000313" key="21">
    <source>
        <dbReference type="EMBL" id="KAI9557574.1"/>
    </source>
</evidence>
<protein>
    <recommendedName>
        <fullName evidence="16">glutamate carboxypeptidase II</fullName>
        <ecNumber evidence="16">3.4.17.21</ecNumber>
    </recommendedName>
</protein>
<sequence>MAQKPNWILICTASVIFLIIGTKLFNRSKHVYNLFFTYPFLFIKGILIGRYGINNNKDAESPEKAKMSAMVMEELSASNIGEYLKYLSSVPNLAGTPQDLEVASWVRDRFIKGGLDEAHLVPYKVLLSYPDKNNPNQVSLLDSNGKVNFTTSGRQTPLFSSEEFSPLVQPNFNAYSANGTVEGDLVYANYGRKQDFEYLRSIGIDIRGRIVIARYGAIFRGNIVKSAEDGGALGVILFSDPKDFAPEGRSSVYPNTTRLPGMAVQSGSVLLGYGDPLTPLYPALEGAYRLPETEAPLPKIPVQPIGYDEAEILLRSMSIDNPAPEDWQGGLNTTYFLGSKSTQRKWTVRLQVRMTQKLATAYNTIGILYGREEPDRYVLVGNHMDAWTLGGIDPASGTSVLIEMARTFGHTKEKSNWRPRRTLMFCGWGAEEYGMIGSYEWAEEHAKVLIQRAVAYINVDSAMEGNYTLKSQTVPSLYSVIREAAKMVPNPNPAEVEAGRRTVFDTWLAANPDPKDPTQPRIGNLGSGSDYTVFSHVLGVPSIDVYYDYQEKAGSYPLYHTLYETYHAVANLMDPGFKYHLAVARLMAELTLSLGESVILPFDVPSYASFLEQDLAKIESRYKDVAITNGATFEHFRKAVAHFRNATEYFTNNIIPRLDLTNPLAVRKINDQLMQLERGFVDPHGLPGRPEFNHIVFAPSSVDKYSSDTFAGLVDLFKTVGNKTEAEQPGTWRQIKQHLSAISFLIGAAADSLREGF</sequence>
<accession>A0AAD5KQS9</accession>
<dbReference type="Pfam" id="PF02225">
    <property type="entry name" value="PA"/>
    <property type="match status" value="1"/>
</dbReference>
<evidence type="ECO:0000256" key="12">
    <source>
        <dbReference type="ARBA" id="ARBA00023049"/>
    </source>
</evidence>
<comment type="cofactor">
    <cofactor evidence="1">
        <name>Zn(2+)</name>
        <dbReference type="ChEBI" id="CHEBI:29105"/>
    </cofactor>
</comment>
<evidence type="ECO:0000256" key="10">
    <source>
        <dbReference type="ARBA" id="ARBA00022968"/>
    </source>
</evidence>
<evidence type="ECO:0000256" key="3">
    <source>
        <dbReference type="ARBA" id="ARBA00005634"/>
    </source>
</evidence>
<keyword evidence="14" id="KW-0325">Glycoprotein</keyword>
<keyword evidence="11 17" id="KW-1133">Transmembrane helix</keyword>
<dbReference type="GO" id="GO:0046872">
    <property type="term" value="F:metal ion binding"/>
    <property type="evidence" value="ECO:0007669"/>
    <property type="project" value="UniProtKB-KW"/>
</dbReference>
<evidence type="ECO:0000256" key="6">
    <source>
        <dbReference type="ARBA" id="ARBA00022692"/>
    </source>
</evidence>
<keyword evidence="6 17" id="KW-0812">Transmembrane</keyword>
<evidence type="ECO:0000256" key="15">
    <source>
        <dbReference type="ARBA" id="ARBA00052003"/>
    </source>
</evidence>
<comment type="similarity">
    <text evidence="3">Belongs to the peptidase M28 family. M28B subfamily.</text>
</comment>
<dbReference type="Pfam" id="PF04253">
    <property type="entry name" value="TFR_dimer"/>
    <property type="match status" value="1"/>
</dbReference>
<dbReference type="AlphaFoldDB" id="A0AAD5KQS9"/>
<keyword evidence="22" id="KW-1185">Reference proteome</keyword>
<feature type="domain" description="PA" evidence="18">
    <location>
        <begin position="181"/>
        <end position="267"/>
    </location>
</feature>
<evidence type="ECO:0000256" key="11">
    <source>
        <dbReference type="ARBA" id="ARBA00022989"/>
    </source>
</evidence>
<dbReference type="PANTHER" id="PTHR10404">
    <property type="entry name" value="N-ACETYLATED-ALPHA-LINKED ACIDIC DIPEPTIDASE"/>
    <property type="match status" value="1"/>
</dbReference>
<dbReference type="EC" id="3.4.17.21" evidence="16"/>
<proteinExistence type="inferred from homology"/>
<dbReference type="Gene3D" id="1.20.930.40">
    <property type="entry name" value="Transferrin receptor-like, dimerisation domain"/>
    <property type="match status" value="1"/>
</dbReference>
<evidence type="ECO:0000313" key="22">
    <source>
        <dbReference type="Proteomes" id="UP000820818"/>
    </source>
</evidence>
<feature type="transmembrane region" description="Helical" evidence="17">
    <location>
        <begin position="6"/>
        <end position="25"/>
    </location>
</feature>
<evidence type="ECO:0000256" key="1">
    <source>
        <dbReference type="ARBA" id="ARBA00001947"/>
    </source>
</evidence>
<keyword evidence="9" id="KW-0862">Zinc</keyword>
<comment type="caution">
    <text evidence="21">The sequence shown here is derived from an EMBL/GenBank/DDBJ whole genome shotgun (WGS) entry which is preliminary data.</text>
</comment>
<evidence type="ECO:0000256" key="9">
    <source>
        <dbReference type="ARBA" id="ARBA00022833"/>
    </source>
</evidence>
<comment type="subcellular location">
    <subcellularLocation>
        <location evidence="2">Membrane</location>
        <topology evidence="2">Single-pass type II membrane protein</topology>
    </subcellularLocation>
</comment>
<gene>
    <name evidence="21" type="ORF">GHT06_017402</name>
</gene>
<name>A0AAD5KQS9_9CRUS</name>
<organism evidence="21 22">
    <name type="scientific">Daphnia sinensis</name>
    <dbReference type="NCBI Taxonomy" id="1820382"/>
    <lineage>
        <taxon>Eukaryota</taxon>
        <taxon>Metazoa</taxon>
        <taxon>Ecdysozoa</taxon>
        <taxon>Arthropoda</taxon>
        <taxon>Crustacea</taxon>
        <taxon>Branchiopoda</taxon>
        <taxon>Diplostraca</taxon>
        <taxon>Cladocera</taxon>
        <taxon>Anomopoda</taxon>
        <taxon>Daphniidae</taxon>
        <taxon>Daphnia</taxon>
        <taxon>Daphnia similis group</taxon>
    </lineage>
</organism>
<dbReference type="SUPFAM" id="SSF47672">
    <property type="entry name" value="Transferrin receptor-like dimerisation domain"/>
    <property type="match status" value="1"/>
</dbReference>
<keyword evidence="8" id="KW-0378">Hydrolase</keyword>
<dbReference type="SUPFAM" id="SSF53187">
    <property type="entry name" value="Zn-dependent exopeptidases"/>
    <property type="match status" value="1"/>
</dbReference>
<dbReference type="CDD" id="cd02121">
    <property type="entry name" value="PA_GCPII_like"/>
    <property type="match status" value="1"/>
</dbReference>
<evidence type="ECO:0000256" key="16">
    <source>
        <dbReference type="ARBA" id="ARBA00066561"/>
    </source>
</evidence>
<dbReference type="Pfam" id="PF04389">
    <property type="entry name" value="Peptidase_M28"/>
    <property type="match status" value="1"/>
</dbReference>
<evidence type="ECO:0000256" key="17">
    <source>
        <dbReference type="SAM" id="Phobius"/>
    </source>
</evidence>
<keyword evidence="12" id="KW-0482">Metalloprotease</keyword>
<reference evidence="21 22" key="1">
    <citation type="submission" date="2022-05" db="EMBL/GenBank/DDBJ databases">
        <title>A multi-omics perspective on studying reproductive biology in Daphnia sinensis.</title>
        <authorList>
            <person name="Jia J."/>
        </authorList>
    </citation>
    <scope>NUCLEOTIDE SEQUENCE [LARGE SCALE GENOMIC DNA]</scope>
    <source>
        <strain evidence="21 22">WSL</strain>
    </source>
</reference>
<dbReference type="CDD" id="cd08022">
    <property type="entry name" value="M28_PSMA_like"/>
    <property type="match status" value="1"/>
</dbReference>
<dbReference type="InterPro" id="IPR007484">
    <property type="entry name" value="Peptidase_M28"/>
</dbReference>
<evidence type="ECO:0000256" key="4">
    <source>
        <dbReference type="ARBA" id="ARBA00022645"/>
    </source>
</evidence>
<dbReference type="InterPro" id="IPR036757">
    <property type="entry name" value="TFR-like_dimer_dom_sf"/>
</dbReference>
<dbReference type="InterPro" id="IPR039373">
    <property type="entry name" value="Peptidase_M28B"/>
</dbReference>
<feature type="domain" description="Peptidase M28" evidence="20">
    <location>
        <begin position="363"/>
        <end position="568"/>
    </location>
</feature>
<feature type="transmembrane region" description="Helical" evidence="17">
    <location>
        <begin position="32"/>
        <end position="53"/>
    </location>
</feature>
<evidence type="ECO:0000256" key="7">
    <source>
        <dbReference type="ARBA" id="ARBA00022723"/>
    </source>
</evidence>
<keyword evidence="10" id="KW-0735">Signal-anchor</keyword>
<dbReference type="InterPro" id="IPR007365">
    <property type="entry name" value="TFR-like_dimer_dom"/>
</dbReference>
<keyword evidence="7" id="KW-0479">Metal-binding</keyword>
<evidence type="ECO:0000259" key="18">
    <source>
        <dbReference type="Pfam" id="PF02225"/>
    </source>
</evidence>
<feature type="domain" description="Transferrin receptor-like dimerisation" evidence="19">
    <location>
        <begin position="632"/>
        <end position="754"/>
    </location>
</feature>
<dbReference type="Gene3D" id="3.50.30.30">
    <property type="match status" value="1"/>
</dbReference>
<dbReference type="PANTHER" id="PTHR10404:SF77">
    <property type="entry name" value="GLUTAMATE CARBOXYPEPTIDASE 2 HOMOLOG"/>
    <property type="match status" value="1"/>
</dbReference>
<evidence type="ECO:0000256" key="8">
    <source>
        <dbReference type="ARBA" id="ARBA00022801"/>
    </source>
</evidence>
<dbReference type="GO" id="GO:0006508">
    <property type="term" value="P:proteolysis"/>
    <property type="evidence" value="ECO:0007669"/>
    <property type="project" value="UniProtKB-KW"/>
</dbReference>
<dbReference type="Proteomes" id="UP000820818">
    <property type="component" value="Linkage Group LG6"/>
</dbReference>
<keyword evidence="13 17" id="KW-0472">Membrane</keyword>
<dbReference type="Gene3D" id="3.40.630.10">
    <property type="entry name" value="Zn peptidases"/>
    <property type="match status" value="1"/>
</dbReference>
<evidence type="ECO:0000259" key="20">
    <source>
        <dbReference type="Pfam" id="PF04389"/>
    </source>
</evidence>
<dbReference type="SUPFAM" id="SSF52025">
    <property type="entry name" value="PA domain"/>
    <property type="match status" value="1"/>
</dbReference>
<evidence type="ECO:0000256" key="2">
    <source>
        <dbReference type="ARBA" id="ARBA00004606"/>
    </source>
</evidence>
<evidence type="ECO:0000259" key="19">
    <source>
        <dbReference type="Pfam" id="PF04253"/>
    </source>
</evidence>
<dbReference type="GO" id="GO:0004181">
    <property type="term" value="F:metallocarboxypeptidase activity"/>
    <property type="evidence" value="ECO:0007669"/>
    <property type="project" value="UniProtKB-EC"/>
</dbReference>
<dbReference type="EMBL" id="WJBH02000006">
    <property type="protein sequence ID" value="KAI9557574.1"/>
    <property type="molecule type" value="Genomic_DNA"/>
</dbReference>
<dbReference type="FunFam" id="3.50.30.30:FF:000056">
    <property type="entry name" value="Glutamate carboxypeptidase"/>
    <property type="match status" value="1"/>
</dbReference>
<dbReference type="InterPro" id="IPR046450">
    <property type="entry name" value="PA_dom_sf"/>
</dbReference>
<keyword evidence="5" id="KW-0645">Protease</keyword>
<evidence type="ECO:0000256" key="5">
    <source>
        <dbReference type="ARBA" id="ARBA00022670"/>
    </source>
</evidence>
<dbReference type="InterPro" id="IPR003137">
    <property type="entry name" value="PA_domain"/>
</dbReference>
<evidence type="ECO:0000256" key="13">
    <source>
        <dbReference type="ARBA" id="ARBA00023136"/>
    </source>
</evidence>
<evidence type="ECO:0000256" key="14">
    <source>
        <dbReference type="ARBA" id="ARBA00023180"/>
    </source>
</evidence>
<dbReference type="GO" id="GO:0016020">
    <property type="term" value="C:membrane"/>
    <property type="evidence" value="ECO:0007669"/>
    <property type="project" value="UniProtKB-SubCell"/>
</dbReference>
<keyword evidence="4" id="KW-0121">Carboxypeptidase</keyword>
<comment type="catalytic activity">
    <reaction evidence="15">
        <text>Release of an unsubstituted, C-terminal glutamyl residue, typically from Ac-Asp-Glu or folylpoly-gamma-glutamates.</text>
        <dbReference type="EC" id="3.4.17.21"/>
    </reaction>
</comment>